<evidence type="ECO:0000313" key="2">
    <source>
        <dbReference type="EMBL" id="MBP2078171.1"/>
    </source>
</evidence>
<dbReference type="AlphaFoldDB" id="A0A9X0YU83"/>
<dbReference type="Proteomes" id="UP001138793">
    <property type="component" value="Unassembled WGS sequence"/>
</dbReference>
<evidence type="ECO:0000313" key="3">
    <source>
        <dbReference type="Proteomes" id="UP001138793"/>
    </source>
</evidence>
<keyword evidence="1" id="KW-0812">Transmembrane</keyword>
<name>A0A9X0YU83_9BACI</name>
<proteinExistence type="predicted"/>
<keyword evidence="3" id="KW-1185">Reference proteome</keyword>
<sequence>MAAERIAIIVKEIKYWKEHRLLPETYCDYLLALYTNGEAFSEEVNNKGQWTLRIVIHLILSLLMVPFSLLVLYSTEFDSFLQLGILLLFFSYLIWITNYFRKNGHPYLHVPLIAGLLVMLLLTTFSANLILKSDLLQIMVLIGNFIYWLLISKQRKIKFLQITSVLAITFTLIYAGFINL</sequence>
<dbReference type="OrthoDB" id="2380880at2"/>
<gene>
    <name evidence="2" type="ORF">J2Z64_002428</name>
</gene>
<reference evidence="2" key="1">
    <citation type="submission" date="2021-03" db="EMBL/GenBank/DDBJ databases">
        <title>Genomic Encyclopedia of Type Strains, Phase IV (KMG-IV): sequencing the most valuable type-strain genomes for metagenomic binning, comparative biology and taxonomic classification.</title>
        <authorList>
            <person name="Goeker M."/>
        </authorList>
    </citation>
    <scope>NUCLEOTIDE SEQUENCE</scope>
    <source>
        <strain evidence="2">DSM 107338</strain>
    </source>
</reference>
<feature type="transmembrane region" description="Helical" evidence="1">
    <location>
        <begin position="80"/>
        <end position="100"/>
    </location>
</feature>
<organism evidence="2 3">
    <name type="scientific">Oceanobacillus polygoni</name>
    <dbReference type="NCBI Taxonomy" id="1235259"/>
    <lineage>
        <taxon>Bacteria</taxon>
        <taxon>Bacillati</taxon>
        <taxon>Bacillota</taxon>
        <taxon>Bacilli</taxon>
        <taxon>Bacillales</taxon>
        <taxon>Bacillaceae</taxon>
        <taxon>Oceanobacillus</taxon>
    </lineage>
</organism>
<evidence type="ECO:0000256" key="1">
    <source>
        <dbReference type="SAM" id="Phobius"/>
    </source>
</evidence>
<dbReference type="RefSeq" id="WP_149473952.1">
    <property type="nucleotide sequence ID" value="NZ_JAGGMB010000007.1"/>
</dbReference>
<accession>A0A9X0YU83</accession>
<protein>
    <submittedName>
        <fullName evidence="2">Uncharacterized protein</fullName>
    </submittedName>
</protein>
<keyword evidence="1" id="KW-1133">Transmembrane helix</keyword>
<feature type="transmembrane region" description="Helical" evidence="1">
    <location>
        <begin position="135"/>
        <end position="152"/>
    </location>
</feature>
<feature type="transmembrane region" description="Helical" evidence="1">
    <location>
        <begin position="54"/>
        <end position="74"/>
    </location>
</feature>
<keyword evidence="1" id="KW-0472">Membrane</keyword>
<feature type="transmembrane region" description="Helical" evidence="1">
    <location>
        <begin position="159"/>
        <end position="178"/>
    </location>
</feature>
<dbReference type="EMBL" id="JAGGMB010000007">
    <property type="protein sequence ID" value="MBP2078171.1"/>
    <property type="molecule type" value="Genomic_DNA"/>
</dbReference>
<comment type="caution">
    <text evidence="2">The sequence shown here is derived from an EMBL/GenBank/DDBJ whole genome shotgun (WGS) entry which is preliminary data.</text>
</comment>
<feature type="transmembrane region" description="Helical" evidence="1">
    <location>
        <begin position="107"/>
        <end position="129"/>
    </location>
</feature>